<dbReference type="Proteomes" id="UP000232222">
    <property type="component" value="Chromosome"/>
</dbReference>
<name>A0A2K8NQT3_9MOLU</name>
<dbReference type="SUPFAM" id="SSF52540">
    <property type="entry name" value="P-loop containing nucleoside triphosphate hydrolases"/>
    <property type="match status" value="1"/>
</dbReference>
<keyword evidence="1" id="KW-0547">Nucleotide-binding</keyword>
<accession>A0A2K8NQT3</accession>
<dbReference type="RefSeq" id="WP_100609104.1">
    <property type="nucleotide sequence ID" value="NZ_CP024962.1"/>
</dbReference>
<proteinExistence type="predicted"/>
<evidence type="ECO:0000313" key="2">
    <source>
        <dbReference type="Proteomes" id="UP000232222"/>
    </source>
</evidence>
<dbReference type="PANTHER" id="PTHR42939:SF1">
    <property type="entry name" value="ABC TRANSPORTER ATP-BINDING PROTEIN ALBC-RELATED"/>
    <property type="match status" value="1"/>
</dbReference>
<dbReference type="SMART" id="SM00382">
    <property type="entry name" value="AAA"/>
    <property type="match status" value="1"/>
</dbReference>
<dbReference type="InterPro" id="IPR051782">
    <property type="entry name" value="ABC_Transporter_VariousFunc"/>
</dbReference>
<dbReference type="GO" id="GO:0016887">
    <property type="term" value="F:ATP hydrolysis activity"/>
    <property type="evidence" value="ECO:0007669"/>
    <property type="project" value="InterPro"/>
</dbReference>
<protein>
    <submittedName>
        <fullName evidence="1">ABC transporter ATP-binding protein</fullName>
    </submittedName>
</protein>
<keyword evidence="1" id="KW-0067">ATP-binding</keyword>
<dbReference type="OrthoDB" id="9778547at2"/>
<dbReference type="GO" id="GO:0005524">
    <property type="term" value="F:ATP binding"/>
    <property type="evidence" value="ECO:0007669"/>
    <property type="project" value="UniProtKB-KW"/>
</dbReference>
<gene>
    <name evidence="1" type="ORF">EFREU_v1c01170</name>
</gene>
<dbReference type="AlphaFoldDB" id="A0A2K8NQT3"/>
<dbReference type="PROSITE" id="PS00211">
    <property type="entry name" value="ABC_TRANSPORTER_1"/>
    <property type="match status" value="1"/>
</dbReference>
<dbReference type="InterPro" id="IPR003439">
    <property type="entry name" value="ABC_transporter-like_ATP-bd"/>
</dbReference>
<dbReference type="PROSITE" id="PS50893">
    <property type="entry name" value="ABC_TRANSPORTER_2"/>
    <property type="match status" value="1"/>
</dbReference>
<organism evidence="1 2">
    <name type="scientific">Entomoplasma freundtii</name>
    <dbReference type="NCBI Taxonomy" id="74700"/>
    <lineage>
        <taxon>Bacteria</taxon>
        <taxon>Bacillati</taxon>
        <taxon>Mycoplasmatota</taxon>
        <taxon>Mollicutes</taxon>
        <taxon>Entomoplasmatales</taxon>
        <taxon>Entomoplasmataceae</taxon>
        <taxon>Entomoplasma</taxon>
    </lineage>
</organism>
<dbReference type="InterPro" id="IPR017871">
    <property type="entry name" value="ABC_transporter-like_CS"/>
</dbReference>
<dbReference type="InterPro" id="IPR027417">
    <property type="entry name" value="P-loop_NTPase"/>
</dbReference>
<dbReference type="Gene3D" id="3.40.50.300">
    <property type="entry name" value="P-loop containing nucleotide triphosphate hydrolases"/>
    <property type="match status" value="1"/>
</dbReference>
<sequence>MEVIKLTNLTKEYAKNVGCFDVNLTVNKGEVYGFIGPNGAGKSTVIRQMVGFIKSTKGHGTILGHDIWSKADVIMEDTGYLAGEVTLPNYMTGGQYLKTIANIRKNVDWSYVEKLINYFELNPKAKISKMSKGMKQKVAIIACFMHKPKVLILDEPTSGLDPLMQEKFNQLVSRSKNSGTTVFISSHIFGEMESNCDRVGFIKKGHMIEEISLEKLRMNAHKVYEIKFKNLDDYQRFIEKSNLEILKKDSGLRTLEVKVPPKEAKEFLMKIVDFGLDGYREVPFSLEQHFLKYYGDEVKFDD</sequence>
<dbReference type="InterPro" id="IPR003593">
    <property type="entry name" value="AAA+_ATPase"/>
</dbReference>
<dbReference type="Pfam" id="PF00005">
    <property type="entry name" value="ABC_tran"/>
    <property type="match status" value="1"/>
</dbReference>
<keyword evidence="2" id="KW-1185">Reference proteome</keyword>
<dbReference type="KEGG" id="efr:EFREU_v1c01170"/>
<evidence type="ECO:0000313" key="1">
    <source>
        <dbReference type="EMBL" id="ATZ16144.1"/>
    </source>
</evidence>
<reference evidence="1 2" key="1">
    <citation type="submission" date="2017-11" db="EMBL/GenBank/DDBJ databases">
        <title>Genome sequence of Entomoplasma freundtii BARC 318 (ATCC 51999).</title>
        <authorList>
            <person name="Lo W.-S."/>
            <person name="Gasparich G.E."/>
            <person name="Kuo C.-H."/>
        </authorList>
    </citation>
    <scope>NUCLEOTIDE SEQUENCE [LARGE SCALE GENOMIC DNA]</scope>
    <source>
        <strain evidence="1 2">BARC 318</strain>
    </source>
</reference>
<dbReference type="CDD" id="cd03230">
    <property type="entry name" value="ABC_DR_subfamily_A"/>
    <property type="match status" value="1"/>
</dbReference>
<dbReference type="EMBL" id="CP024962">
    <property type="protein sequence ID" value="ATZ16144.1"/>
    <property type="molecule type" value="Genomic_DNA"/>
</dbReference>
<dbReference type="PANTHER" id="PTHR42939">
    <property type="entry name" value="ABC TRANSPORTER ATP-BINDING PROTEIN ALBC-RELATED"/>
    <property type="match status" value="1"/>
</dbReference>